<organism evidence="4 5">
    <name type="scientific">Clostridium frigoris</name>
    <dbReference type="NCBI Taxonomy" id="205327"/>
    <lineage>
        <taxon>Bacteria</taxon>
        <taxon>Bacillati</taxon>
        <taxon>Bacillota</taxon>
        <taxon>Clostridia</taxon>
        <taxon>Eubacteriales</taxon>
        <taxon>Clostridiaceae</taxon>
        <taxon>Clostridium</taxon>
    </lineage>
</organism>
<dbReference type="InterPro" id="IPR017871">
    <property type="entry name" value="ABC_transporter-like_CS"/>
</dbReference>
<dbReference type="PROSITE" id="PS00211">
    <property type="entry name" value="ABC_TRANSPORTER_1"/>
    <property type="match status" value="2"/>
</dbReference>
<accession>A0ABS6BY86</accession>
<evidence type="ECO:0000256" key="2">
    <source>
        <dbReference type="ARBA" id="ARBA00022840"/>
    </source>
</evidence>
<dbReference type="CDD" id="cd03216">
    <property type="entry name" value="ABC_Carb_Monos_I"/>
    <property type="match status" value="1"/>
</dbReference>
<keyword evidence="5" id="KW-1185">Reference proteome</keyword>
<name>A0ABS6BY86_9CLOT</name>
<keyword evidence="1" id="KW-0547">Nucleotide-binding</keyword>
<dbReference type="InterPro" id="IPR050107">
    <property type="entry name" value="ABC_carbohydrate_import_ATPase"/>
</dbReference>
<protein>
    <submittedName>
        <fullName evidence="4">ABC transporter ATP-binding protein</fullName>
    </submittedName>
</protein>
<dbReference type="Proteomes" id="UP000776252">
    <property type="component" value="Unassembled WGS sequence"/>
</dbReference>
<sequence length="512" mass="57177">MEAKLQYAVEMKSIYKYFDDFCALSSIDLKIAKGSIHALLGENGAGKTTLMNILYGLYTPNSGEILINGESVEMKNPNVAIEHKIGMVHQHFKLVGKFTVIENIILGKEVVKAGCVLDIVKARREVKKLSETYGLDVDTDAKIEDISVGMQQRVEILKALYRGVEILILDEPTAVLTPQEIEELIKIMHSLTENGKTIIIITHKLKEIKKSSQYCTIIRRGKYIDTVDVKNTTEQELASMMVGREVNLKVKKTKAKPEDVVFKIENLIVDDSRKIERVKNFSLEVRKGEIVGIAGIDGNGQKELVEAITCLKKVKAGKISINGVEIQNTSTHNVIEHGISTIHEDRQKRGLILDFSVKYNFITEKYNKSKFSKHFVLNNKAINKFTDDSIKKYDIRPEDCASKPVSALSGGNQQKVVIARELSNDPELLVAFQPTRGLDVGAIEFVHSTLVKHRDSGHSILLISFELDEIINVADRICVLYDGQIVAEFLQGEADEKLIGLLMAGGEKKDEI</sequence>
<proteinExistence type="predicted"/>
<dbReference type="SMART" id="SM00382">
    <property type="entry name" value="AAA"/>
    <property type="match status" value="1"/>
</dbReference>
<evidence type="ECO:0000313" key="4">
    <source>
        <dbReference type="EMBL" id="MBU3161551.1"/>
    </source>
</evidence>
<comment type="caution">
    <text evidence="4">The sequence shown here is derived from an EMBL/GenBank/DDBJ whole genome shotgun (WGS) entry which is preliminary data.</text>
</comment>
<evidence type="ECO:0000256" key="1">
    <source>
        <dbReference type="ARBA" id="ARBA00022741"/>
    </source>
</evidence>
<gene>
    <name evidence="4" type="ORF">KPL37_17735</name>
</gene>
<feature type="domain" description="ABC transporter" evidence="3">
    <location>
        <begin position="9"/>
        <end position="245"/>
    </location>
</feature>
<dbReference type="RefSeq" id="WP_216151413.1">
    <property type="nucleotide sequence ID" value="NZ_JAHLDV010000072.1"/>
</dbReference>
<dbReference type="PANTHER" id="PTHR43790:SF4">
    <property type="entry name" value="GUANOSINE IMPORT ATP-BINDING PROTEIN NUPO"/>
    <property type="match status" value="1"/>
</dbReference>
<dbReference type="PROSITE" id="PS50893">
    <property type="entry name" value="ABC_TRANSPORTER_2"/>
    <property type="match status" value="2"/>
</dbReference>
<dbReference type="GO" id="GO:0005524">
    <property type="term" value="F:ATP binding"/>
    <property type="evidence" value="ECO:0007669"/>
    <property type="project" value="UniProtKB-KW"/>
</dbReference>
<evidence type="ECO:0000259" key="3">
    <source>
        <dbReference type="PROSITE" id="PS50893"/>
    </source>
</evidence>
<dbReference type="Pfam" id="PF00005">
    <property type="entry name" value="ABC_tran"/>
    <property type="match status" value="2"/>
</dbReference>
<keyword evidence="2 4" id="KW-0067">ATP-binding</keyword>
<feature type="domain" description="ABC transporter" evidence="3">
    <location>
        <begin position="262"/>
        <end position="507"/>
    </location>
</feature>
<evidence type="ECO:0000313" key="5">
    <source>
        <dbReference type="Proteomes" id="UP000776252"/>
    </source>
</evidence>
<dbReference type="CDD" id="cd03215">
    <property type="entry name" value="ABC_Carb_Monos_II"/>
    <property type="match status" value="1"/>
</dbReference>
<dbReference type="InterPro" id="IPR003439">
    <property type="entry name" value="ABC_transporter-like_ATP-bd"/>
</dbReference>
<dbReference type="InterPro" id="IPR003593">
    <property type="entry name" value="AAA+_ATPase"/>
</dbReference>
<dbReference type="EMBL" id="JAHLDV010000072">
    <property type="protein sequence ID" value="MBU3161551.1"/>
    <property type="molecule type" value="Genomic_DNA"/>
</dbReference>
<dbReference type="PANTHER" id="PTHR43790">
    <property type="entry name" value="CARBOHYDRATE TRANSPORT ATP-BINDING PROTEIN MG119-RELATED"/>
    <property type="match status" value="1"/>
</dbReference>
<reference evidence="4 5" key="1">
    <citation type="submission" date="2021-06" db="EMBL/GenBank/DDBJ databases">
        <title>Clostridia strains as spoilage organisms.</title>
        <authorList>
            <person name="Wambui J."/>
            <person name="Stephan R."/>
            <person name="Stevens M.J.A."/>
        </authorList>
    </citation>
    <scope>NUCLEOTIDE SEQUENCE [LARGE SCALE GENOMIC DNA]</scope>
    <source>
        <strain evidence="4 5">DSM 14204</strain>
    </source>
</reference>